<dbReference type="Proteomes" id="UP001346877">
    <property type="component" value="Chromosome"/>
</dbReference>
<accession>A0ABZ1PMC8</accession>
<evidence type="ECO:0000256" key="1">
    <source>
        <dbReference type="SAM" id="MobiDB-lite"/>
    </source>
</evidence>
<evidence type="ECO:0000313" key="3">
    <source>
        <dbReference type="Proteomes" id="UP001346877"/>
    </source>
</evidence>
<evidence type="ECO:0000313" key="2">
    <source>
        <dbReference type="EMBL" id="WUI84629.1"/>
    </source>
</evidence>
<proteinExistence type="predicted"/>
<organism evidence="2 3">
    <name type="scientific">Micromonospora zamorensis</name>
    <dbReference type="NCBI Taxonomy" id="709883"/>
    <lineage>
        <taxon>Bacteria</taxon>
        <taxon>Bacillati</taxon>
        <taxon>Actinomycetota</taxon>
        <taxon>Actinomycetes</taxon>
        <taxon>Micromonosporales</taxon>
        <taxon>Micromonosporaceae</taxon>
        <taxon>Micromonospora</taxon>
    </lineage>
</organism>
<feature type="region of interest" description="Disordered" evidence="1">
    <location>
        <begin position="32"/>
        <end position="61"/>
    </location>
</feature>
<gene>
    <name evidence="2" type="ORF">OG375_10065</name>
</gene>
<name>A0ABZ1PMC8_9ACTN</name>
<keyword evidence="3" id="KW-1185">Reference proteome</keyword>
<dbReference type="EMBL" id="CP107941">
    <property type="protein sequence ID" value="WUI84629.1"/>
    <property type="molecule type" value="Genomic_DNA"/>
</dbReference>
<reference evidence="2 3" key="1">
    <citation type="submission" date="2022-10" db="EMBL/GenBank/DDBJ databases">
        <title>The complete genomes of actinobacterial strains from the NBC collection.</title>
        <authorList>
            <person name="Joergensen T.S."/>
            <person name="Alvarez Arevalo M."/>
            <person name="Sterndorff E.B."/>
            <person name="Faurdal D."/>
            <person name="Vuksanovic O."/>
            <person name="Mourched A.-S."/>
            <person name="Charusanti P."/>
            <person name="Shaw S."/>
            <person name="Blin K."/>
            <person name="Weber T."/>
        </authorList>
    </citation>
    <scope>NUCLEOTIDE SEQUENCE [LARGE SCALE GENOMIC DNA]</scope>
    <source>
        <strain evidence="2 3">NBC_00396</strain>
    </source>
</reference>
<protein>
    <submittedName>
        <fullName evidence="2">Uncharacterized protein</fullName>
    </submittedName>
</protein>
<dbReference type="RefSeq" id="WP_328374555.1">
    <property type="nucleotide sequence ID" value="NZ_CP107936.1"/>
</dbReference>
<sequence length="61" mass="5945">MDDPDDGDHVVEGFGAGEPLRLVIMVPATGDSVGAPSAARPPPSPPLVGGEVVDGGKIAGP</sequence>